<dbReference type="Proteomes" id="UP001329430">
    <property type="component" value="Chromosome 1"/>
</dbReference>
<proteinExistence type="inferred from homology"/>
<dbReference type="Gene3D" id="3.40.50.300">
    <property type="entry name" value="P-loop containing nucleotide triphosphate hydrolases"/>
    <property type="match status" value="1"/>
</dbReference>
<evidence type="ECO:0000313" key="6">
    <source>
        <dbReference type="Proteomes" id="UP001329430"/>
    </source>
</evidence>
<evidence type="ECO:0000256" key="4">
    <source>
        <dbReference type="ARBA" id="ARBA00048098"/>
    </source>
</evidence>
<gene>
    <name evidence="5" type="ORF">RI129_001029</name>
</gene>
<dbReference type="PROSITE" id="PS51421">
    <property type="entry name" value="RAS"/>
    <property type="match status" value="1"/>
</dbReference>
<dbReference type="SUPFAM" id="SSF52540">
    <property type="entry name" value="P-loop containing nucleoside triphosphate hydrolases"/>
    <property type="match status" value="1"/>
</dbReference>
<dbReference type="PROSITE" id="PS51419">
    <property type="entry name" value="RAB"/>
    <property type="match status" value="1"/>
</dbReference>
<protein>
    <recommendedName>
        <fullName evidence="2">small monomeric GTPase</fullName>
        <ecNumber evidence="2">3.6.5.2</ecNumber>
    </recommendedName>
</protein>
<dbReference type="SMART" id="SM00173">
    <property type="entry name" value="RAS"/>
    <property type="match status" value="1"/>
</dbReference>
<dbReference type="InterPro" id="IPR051065">
    <property type="entry name" value="Ras-related_GTPase"/>
</dbReference>
<evidence type="ECO:0000256" key="2">
    <source>
        <dbReference type="ARBA" id="ARBA00011984"/>
    </source>
</evidence>
<reference evidence="5 6" key="1">
    <citation type="journal article" date="2024" name="Insects">
        <title>An Improved Chromosome-Level Genome Assembly of the Firefly Pyrocoelia pectoralis.</title>
        <authorList>
            <person name="Fu X."/>
            <person name="Meyer-Rochow V.B."/>
            <person name="Ballantyne L."/>
            <person name="Zhu X."/>
        </authorList>
    </citation>
    <scope>NUCLEOTIDE SEQUENCE [LARGE SCALE GENOMIC DNA]</scope>
    <source>
        <strain evidence="5">XCY_ONT2</strain>
    </source>
</reference>
<dbReference type="PANTHER" id="PTHR45704">
    <property type="entry name" value="RAS-LIKE FAMILY MEMBER 11"/>
    <property type="match status" value="1"/>
</dbReference>
<dbReference type="SMART" id="SM00175">
    <property type="entry name" value="RAB"/>
    <property type="match status" value="1"/>
</dbReference>
<dbReference type="GO" id="GO:0005525">
    <property type="term" value="F:GTP binding"/>
    <property type="evidence" value="ECO:0007669"/>
    <property type="project" value="InterPro"/>
</dbReference>
<accession>A0AAN7ZJP3</accession>
<dbReference type="InterPro" id="IPR001806">
    <property type="entry name" value="Small_GTPase"/>
</dbReference>
<keyword evidence="6" id="KW-1185">Reference proteome</keyword>
<name>A0AAN7ZJP3_9COLE</name>
<dbReference type="AlphaFoldDB" id="A0AAN7ZJP3"/>
<evidence type="ECO:0000313" key="5">
    <source>
        <dbReference type="EMBL" id="KAK5650000.1"/>
    </source>
</evidence>
<sequence>MQDHGEKSNSTQLERNKFVKLGHPHQEAALGDYITRHFIATYDLLYRHSVTFDNVITEVEILDTSKCGKDACLYEHIRWGEAFVIVYSVNDKHSFREAQELLGQLSKLKLPSYYTSLLLGNKRDLDHCRQICVDDGQELSLQYGCQFYEVSAAENFAGVSLAFQSLLKEAKSVQLLKALPIRRKLGVNSVSKVLGNIFGKNSKGDRKKRPSLSI</sequence>
<keyword evidence="3" id="KW-0378">Hydrolase</keyword>
<organism evidence="5 6">
    <name type="scientific">Pyrocoelia pectoralis</name>
    <dbReference type="NCBI Taxonomy" id="417401"/>
    <lineage>
        <taxon>Eukaryota</taxon>
        <taxon>Metazoa</taxon>
        <taxon>Ecdysozoa</taxon>
        <taxon>Arthropoda</taxon>
        <taxon>Hexapoda</taxon>
        <taxon>Insecta</taxon>
        <taxon>Pterygota</taxon>
        <taxon>Neoptera</taxon>
        <taxon>Endopterygota</taxon>
        <taxon>Coleoptera</taxon>
        <taxon>Polyphaga</taxon>
        <taxon>Elateriformia</taxon>
        <taxon>Elateroidea</taxon>
        <taxon>Lampyridae</taxon>
        <taxon>Lampyrinae</taxon>
        <taxon>Pyrocoelia</taxon>
    </lineage>
</organism>
<evidence type="ECO:0000256" key="1">
    <source>
        <dbReference type="ARBA" id="ARBA00008344"/>
    </source>
</evidence>
<comment type="catalytic activity">
    <reaction evidence="4">
        <text>GTP + H2O = GDP + phosphate + H(+)</text>
        <dbReference type="Rhea" id="RHEA:19669"/>
        <dbReference type="ChEBI" id="CHEBI:15377"/>
        <dbReference type="ChEBI" id="CHEBI:15378"/>
        <dbReference type="ChEBI" id="CHEBI:37565"/>
        <dbReference type="ChEBI" id="CHEBI:43474"/>
        <dbReference type="ChEBI" id="CHEBI:58189"/>
        <dbReference type="EC" id="3.6.5.2"/>
    </reaction>
</comment>
<comment type="similarity">
    <text evidence="1">Belongs to the small GTPase superfamily. Ras family.</text>
</comment>
<dbReference type="EMBL" id="JAVRBK010000001">
    <property type="protein sequence ID" value="KAK5650000.1"/>
    <property type="molecule type" value="Genomic_DNA"/>
</dbReference>
<comment type="caution">
    <text evidence="5">The sequence shown here is derived from an EMBL/GenBank/DDBJ whole genome shotgun (WGS) entry which is preliminary data.</text>
</comment>
<dbReference type="GO" id="GO:0003925">
    <property type="term" value="F:G protein activity"/>
    <property type="evidence" value="ECO:0007669"/>
    <property type="project" value="UniProtKB-EC"/>
</dbReference>
<dbReference type="EC" id="3.6.5.2" evidence="2"/>
<evidence type="ECO:0000256" key="3">
    <source>
        <dbReference type="ARBA" id="ARBA00022801"/>
    </source>
</evidence>
<dbReference type="Pfam" id="PF00071">
    <property type="entry name" value="Ras"/>
    <property type="match status" value="1"/>
</dbReference>
<dbReference type="InterPro" id="IPR027417">
    <property type="entry name" value="P-loop_NTPase"/>
</dbReference>